<evidence type="ECO:0000313" key="1">
    <source>
        <dbReference type="EMBL" id="MBD3363770.1"/>
    </source>
</evidence>
<protein>
    <submittedName>
        <fullName evidence="1">T9SS type A sorting domain-containing protein</fullName>
    </submittedName>
</protein>
<comment type="caution">
    <text evidence="1">The sequence shown here is derived from an EMBL/GenBank/DDBJ whole genome shotgun (WGS) entry which is preliminary data.</text>
</comment>
<reference evidence="1" key="1">
    <citation type="submission" date="2019-11" db="EMBL/GenBank/DDBJ databases">
        <title>Microbial mats filling the niche in hypersaline microbial mats.</title>
        <authorList>
            <person name="Wong H.L."/>
            <person name="Macleod F.I."/>
            <person name="White R.A. III"/>
            <person name="Burns B.P."/>
        </authorList>
    </citation>
    <scope>NUCLEOTIDE SEQUENCE</scope>
    <source>
        <strain evidence="1">Bin_327</strain>
    </source>
</reference>
<dbReference type="InterPro" id="IPR026444">
    <property type="entry name" value="Secre_tail"/>
</dbReference>
<dbReference type="Proteomes" id="UP000630660">
    <property type="component" value="Unassembled WGS sequence"/>
</dbReference>
<sequence length="527" mass="59528">MLQTGILALTLFNGVLVEPFRLADSEPGHHQVLLRVAMAPDGHFAVAWVDSLEAGVFDTLETYIRFFDSEGTPLTDAYCVGKTADSVYWVSEPCLEMDSAGNTLLVWADNQALSSFLLSNIRYQRFDPDGNPIIPATTLRTDVYLSVSGMKTTLGASLSNSGEFAVATREKVEDTSCPSDGPWIRLQRFDLEGAPKCNLFEAHEDVDDSFTQAITPQVALNDAGDMVVTFRCFDRPVFQVFDSTNTPIVPWEPFGNLLYDGDTSSYSTRAKPFWLDEDRFVVVWADIWVRGFDDIERFARVFSDKGLTRHPVSGIMGEDSKFWSTQNERGVFCTALSGERFVHTHTRCHDNGDYKKSWSHQWGFIGEIEDNVPVRKTGLFQYSHDWGADTIIDWVWEDKVHTQPPAVACIDERIVWVYSRFDTDSLFKAWITITDWDMGEGVVESPEVNTPILECPAICRNTLNYTINSDPHSEIDLVLYDISGRAVSRWNNLEPRGQLDLDDLSSGVYYLKVLEPTLRVQRVVVIK</sequence>
<dbReference type="EMBL" id="WJKJ01000028">
    <property type="protein sequence ID" value="MBD3363770.1"/>
    <property type="molecule type" value="Genomic_DNA"/>
</dbReference>
<accession>A0A9D5K7Y4</accession>
<dbReference type="AlphaFoldDB" id="A0A9D5K7Y4"/>
<organism evidence="1 2">
    <name type="scientific">candidate division WOR-3 bacterium</name>
    <dbReference type="NCBI Taxonomy" id="2052148"/>
    <lineage>
        <taxon>Bacteria</taxon>
        <taxon>Bacteria division WOR-3</taxon>
    </lineage>
</organism>
<evidence type="ECO:0000313" key="2">
    <source>
        <dbReference type="Proteomes" id="UP000630660"/>
    </source>
</evidence>
<gene>
    <name evidence="1" type="ORF">GF359_00995</name>
</gene>
<proteinExistence type="predicted"/>
<dbReference type="NCBIfam" id="TIGR04183">
    <property type="entry name" value="Por_Secre_tail"/>
    <property type="match status" value="1"/>
</dbReference>
<name>A0A9D5K7Y4_UNCW3</name>